<keyword evidence="1" id="KW-1133">Transmembrane helix</keyword>
<dbReference type="InterPro" id="IPR024163">
    <property type="entry name" value="Aerotolerance_reg_N"/>
</dbReference>
<dbReference type="Gene3D" id="3.40.50.410">
    <property type="entry name" value="von Willebrand factor, type A domain"/>
    <property type="match status" value="1"/>
</dbReference>
<dbReference type="Pfam" id="PF07584">
    <property type="entry name" value="BatA"/>
    <property type="match status" value="1"/>
</dbReference>
<feature type="transmembrane region" description="Helical" evidence="1">
    <location>
        <begin position="72"/>
        <end position="93"/>
    </location>
</feature>
<dbReference type="InterPro" id="IPR036465">
    <property type="entry name" value="vWFA_dom_sf"/>
</dbReference>
<dbReference type="SUPFAM" id="SSF53300">
    <property type="entry name" value="vWA-like"/>
    <property type="match status" value="1"/>
</dbReference>
<evidence type="ECO:0000256" key="1">
    <source>
        <dbReference type="SAM" id="Phobius"/>
    </source>
</evidence>
<dbReference type="SMART" id="SM00327">
    <property type="entry name" value="VWA"/>
    <property type="match status" value="1"/>
</dbReference>
<accession>A0A1B1YDP7</accession>
<dbReference type="PANTHER" id="PTHR37464">
    <property type="entry name" value="BLL2463 PROTEIN"/>
    <property type="match status" value="1"/>
</dbReference>
<dbReference type="CDD" id="cd00198">
    <property type="entry name" value="vWFA"/>
    <property type="match status" value="1"/>
</dbReference>
<evidence type="ECO:0000313" key="3">
    <source>
        <dbReference type="EMBL" id="ANW98877.1"/>
    </source>
</evidence>
<name>A0A1B1YDP7_THEST</name>
<dbReference type="OrthoDB" id="9780136at2"/>
<feature type="domain" description="VWFA" evidence="2">
    <location>
        <begin position="100"/>
        <end position="267"/>
    </location>
</feature>
<feature type="transmembrane region" description="Helical" evidence="1">
    <location>
        <begin position="20"/>
        <end position="37"/>
    </location>
</feature>
<protein>
    <submittedName>
        <fullName evidence="3">Aerotolerance regulator</fullName>
    </submittedName>
</protein>
<dbReference type="AlphaFoldDB" id="A0A1B1YDP7"/>
<keyword evidence="1" id="KW-0812">Transmembrane</keyword>
<keyword evidence="1" id="KW-0472">Membrane</keyword>
<dbReference type="PANTHER" id="PTHR37464:SF1">
    <property type="entry name" value="BLL2463 PROTEIN"/>
    <property type="match status" value="1"/>
</dbReference>
<feature type="transmembrane region" description="Helical" evidence="1">
    <location>
        <begin position="591"/>
        <end position="610"/>
    </location>
</feature>
<dbReference type="EMBL" id="CP014672">
    <property type="protein sequence ID" value="ANW98877.1"/>
    <property type="molecule type" value="Genomic_DNA"/>
</dbReference>
<reference evidence="3 4" key="1">
    <citation type="submission" date="2016-02" db="EMBL/GenBank/DDBJ databases">
        <title>Comparison of Clostridium stercorarium subspecies using comparative genomics and transcriptomics.</title>
        <authorList>
            <person name="Schellenberg J."/>
            <person name="Thallinger G."/>
            <person name="Levin D.B."/>
            <person name="Zhang X."/>
            <person name="Alvare G."/>
            <person name="Fristensky B."/>
            <person name="Sparling R."/>
        </authorList>
    </citation>
    <scope>NUCLEOTIDE SEQUENCE [LARGE SCALE GENOMIC DNA]</scope>
    <source>
        <strain evidence="3 4">DSM 2910</strain>
    </source>
</reference>
<sequence length="616" mass="68864">MCAQKPNVKGSEFLSFETPFGLIGLLSVPLIILLYVLKQKREKVTVSSLALWSKVIDDMQVNTPWQKLRKNLLMFLQIVAAILIVLVLAGFSLKLNTGEALSVIIVIDNSLSMASTDIKPTRLAAAKQDAIEYVENLPGNSRVTVVTIGGEPDVLIYATTSKNEVRKSIESISQSSGYVDAEKAGELVLSLKDQEKDARIVLFSDTFFSFGNEKVKFSEYKKQNDNIAVTGLTYTKTGNGITAMSIIRNQGEKSAEITVSLYGDDEFIDSKWVTIPGNQTKTIWWNKIPDNVRTLRVSVETEDILPDDNNGYEVVVTEKDVKILLVTNGNIFLEKALSLIEGVEVARTSPDETVYEGYDLYVFDGFIPGKLPKDGNMVIFSPTPNSLFSVGDWMDNPLVSPSDHPVFRYLDKLSFAVGRTRIIGKPEWAEVIMEYSGNPIIMEGVLDNKRILIFGFNLFETDLPLRAEFPILISNIVNEYAPLRSTVVDRIFAGDAVRFRLKPDTVKAYVHTPDGRRLAIEPAVLSDLFTDTGKPGIYTLEQVSSNGSVSTFFDVNLPDEWEMEKASYDRSDAAVEYKATDIAFQKQAVKFSLPVIAFVILILLFEWWYYANRNYV</sequence>
<proteinExistence type="predicted"/>
<dbReference type="Pfam" id="PF13519">
    <property type="entry name" value="VWA_2"/>
    <property type="match status" value="1"/>
</dbReference>
<dbReference type="Proteomes" id="UP000092971">
    <property type="component" value="Chromosome"/>
</dbReference>
<evidence type="ECO:0000259" key="2">
    <source>
        <dbReference type="SMART" id="SM00327"/>
    </source>
</evidence>
<gene>
    <name evidence="3" type="ORF">CSTERTH_07495</name>
</gene>
<evidence type="ECO:0000313" key="4">
    <source>
        <dbReference type="Proteomes" id="UP000092971"/>
    </source>
</evidence>
<organism evidence="3 4">
    <name type="scientific">Thermoclostridium stercorarium subsp. thermolacticum DSM 2910</name>
    <dbReference type="NCBI Taxonomy" id="1121336"/>
    <lineage>
        <taxon>Bacteria</taxon>
        <taxon>Bacillati</taxon>
        <taxon>Bacillota</taxon>
        <taxon>Clostridia</taxon>
        <taxon>Eubacteriales</taxon>
        <taxon>Oscillospiraceae</taxon>
        <taxon>Thermoclostridium</taxon>
    </lineage>
</organism>
<dbReference type="InterPro" id="IPR002035">
    <property type="entry name" value="VWF_A"/>
</dbReference>